<evidence type="ECO:0000313" key="3">
    <source>
        <dbReference type="Proteomes" id="UP000323521"/>
    </source>
</evidence>
<dbReference type="InterPro" id="IPR011335">
    <property type="entry name" value="Restrct_endonuc-II-like"/>
</dbReference>
<dbReference type="CDD" id="cd20736">
    <property type="entry name" value="PoNe_Nuclease"/>
    <property type="match status" value="1"/>
</dbReference>
<proteinExistence type="inferred from homology"/>
<organism evidence="2 3">
    <name type="scientific">Formimonas warabiya</name>
    <dbReference type="NCBI Taxonomy" id="1761012"/>
    <lineage>
        <taxon>Bacteria</taxon>
        <taxon>Bacillati</taxon>
        <taxon>Bacillota</taxon>
        <taxon>Clostridia</taxon>
        <taxon>Eubacteriales</taxon>
        <taxon>Peptococcaceae</taxon>
        <taxon>Candidatus Formimonas</taxon>
    </lineage>
</organism>
<keyword evidence="3" id="KW-1185">Reference proteome</keyword>
<dbReference type="PANTHER" id="PTHR34039:SF1">
    <property type="entry name" value="UPF0102 PROTEIN YRAN"/>
    <property type="match status" value="1"/>
</dbReference>
<sequence length="101" mass="11736">MKKRGYRIIERNYRSRLGEIDIIGEKAGTLVFVEVKTKTSLAFGLPQENVNYRKQEKVKKIAQVYLAATRQFHRQVSFCVVAVQLDREGNLVKIEVFEEAF</sequence>
<evidence type="ECO:0000313" key="2">
    <source>
        <dbReference type="EMBL" id="ATW24588.1"/>
    </source>
</evidence>
<accession>A0A3G1KQ64</accession>
<protein>
    <submittedName>
        <fullName evidence="2">Uncharacterized protein</fullName>
    </submittedName>
</protein>
<evidence type="ECO:0000256" key="1">
    <source>
        <dbReference type="ARBA" id="ARBA00006738"/>
    </source>
</evidence>
<dbReference type="SUPFAM" id="SSF52980">
    <property type="entry name" value="Restriction endonuclease-like"/>
    <property type="match status" value="1"/>
</dbReference>
<dbReference type="GO" id="GO:0003676">
    <property type="term" value="F:nucleic acid binding"/>
    <property type="evidence" value="ECO:0007669"/>
    <property type="project" value="InterPro"/>
</dbReference>
<dbReference type="InterPro" id="IPR011856">
    <property type="entry name" value="tRNA_endonuc-like_dom_sf"/>
</dbReference>
<name>A0A3G1KQ64_FORW1</name>
<dbReference type="PANTHER" id="PTHR34039">
    <property type="entry name" value="UPF0102 PROTEIN YRAN"/>
    <property type="match status" value="1"/>
</dbReference>
<dbReference type="Proteomes" id="UP000323521">
    <property type="component" value="Chromosome"/>
</dbReference>
<comment type="similarity">
    <text evidence="1">Belongs to the UPF0102 family.</text>
</comment>
<dbReference type="AlphaFoldDB" id="A0A3G1KQ64"/>
<dbReference type="Pfam" id="PF02021">
    <property type="entry name" value="UPF0102"/>
    <property type="match status" value="1"/>
</dbReference>
<dbReference type="KEGG" id="fwa:DCMF_07130"/>
<dbReference type="Gene3D" id="3.40.1350.10">
    <property type="match status" value="1"/>
</dbReference>
<dbReference type="EMBL" id="CP017634">
    <property type="protein sequence ID" value="ATW24588.1"/>
    <property type="molecule type" value="Genomic_DNA"/>
</dbReference>
<reference evidence="2 3" key="1">
    <citation type="submission" date="2016-10" db="EMBL/GenBank/DDBJ databases">
        <title>Complete Genome Sequence of Peptococcaceae strain DCMF.</title>
        <authorList>
            <person name="Edwards R.J."/>
            <person name="Holland S.I."/>
            <person name="Deshpande N.P."/>
            <person name="Wong Y.K."/>
            <person name="Ertan H."/>
            <person name="Manefield M."/>
            <person name="Russell T.L."/>
            <person name="Lee M.J."/>
        </authorList>
    </citation>
    <scope>NUCLEOTIDE SEQUENCE [LARGE SCALE GENOMIC DNA]</scope>
    <source>
        <strain evidence="2 3">DCMF</strain>
    </source>
</reference>
<dbReference type="InterPro" id="IPR003509">
    <property type="entry name" value="UPF0102_YraN-like"/>
</dbReference>
<gene>
    <name evidence="2" type="ORF">DCMF_07130</name>
</gene>